<keyword evidence="1" id="KW-1133">Transmembrane helix</keyword>
<keyword evidence="3" id="KW-1185">Reference proteome</keyword>
<feature type="transmembrane region" description="Helical" evidence="1">
    <location>
        <begin position="142"/>
        <end position="161"/>
    </location>
</feature>
<comment type="caution">
    <text evidence="2">The sequence shown here is derived from an EMBL/GenBank/DDBJ whole genome shotgun (WGS) entry which is preliminary data.</text>
</comment>
<evidence type="ECO:0008006" key="4">
    <source>
        <dbReference type="Google" id="ProtNLM"/>
    </source>
</evidence>
<feature type="transmembrane region" description="Helical" evidence="1">
    <location>
        <begin position="168"/>
        <end position="188"/>
    </location>
</feature>
<feature type="transmembrane region" description="Helical" evidence="1">
    <location>
        <begin position="194"/>
        <end position="217"/>
    </location>
</feature>
<keyword evidence="1" id="KW-0472">Membrane</keyword>
<name>A0ABU6DKZ0_9BACL</name>
<feature type="transmembrane region" description="Helical" evidence="1">
    <location>
        <begin position="118"/>
        <end position="136"/>
    </location>
</feature>
<evidence type="ECO:0000313" key="3">
    <source>
        <dbReference type="Proteomes" id="UP001355653"/>
    </source>
</evidence>
<evidence type="ECO:0000256" key="1">
    <source>
        <dbReference type="SAM" id="Phobius"/>
    </source>
</evidence>
<feature type="transmembrane region" description="Helical" evidence="1">
    <location>
        <begin position="88"/>
        <end position="106"/>
    </location>
</feature>
<feature type="transmembrane region" description="Helical" evidence="1">
    <location>
        <begin position="50"/>
        <end position="68"/>
    </location>
</feature>
<organism evidence="2 3">
    <name type="scientific">Paenibacillus chondroitinus</name>
    <dbReference type="NCBI Taxonomy" id="59842"/>
    <lineage>
        <taxon>Bacteria</taxon>
        <taxon>Bacillati</taxon>
        <taxon>Bacillota</taxon>
        <taxon>Bacilli</taxon>
        <taxon>Bacillales</taxon>
        <taxon>Paenibacillaceae</taxon>
        <taxon>Paenibacillus</taxon>
    </lineage>
</organism>
<accession>A0ABU6DKZ0</accession>
<dbReference type="EMBL" id="JAROBY010000075">
    <property type="protein sequence ID" value="MEB4798447.1"/>
    <property type="molecule type" value="Genomic_DNA"/>
</dbReference>
<feature type="transmembrane region" description="Helical" evidence="1">
    <location>
        <begin position="6"/>
        <end position="29"/>
    </location>
</feature>
<keyword evidence="1" id="KW-0812">Transmembrane</keyword>
<evidence type="ECO:0000313" key="2">
    <source>
        <dbReference type="EMBL" id="MEB4798447.1"/>
    </source>
</evidence>
<dbReference type="RefSeq" id="WP_127451333.1">
    <property type="nucleotide sequence ID" value="NZ_JAROBY010000075.1"/>
</dbReference>
<protein>
    <recommendedName>
        <fullName evidence="4">Diacylglyceryl transferase</fullName>
    </recommendedName>
</protein>
<reference evidence="2 3" key="1">
    <citation type="submission" date="2023-03" db="EMBL/GenBank/DDBJ databases">
        <title>Bacillus Genome Sequencing.</title>
        <authorList>
            <person name="Dunlap C."/>
        </authorList>
    </citation>
    <scope>NUCLEOTIDE SEQUENCE [LARGE SCALE GENOMIC DNA]</scope>
    <source>
        <strain evidence="2 3">NRS-1351</strain>
    </source>
</reference>
<dbReference type="Proteomes" id="UP001355653">
    <property type="component" value="Unassembled WGS sequence"/>
</dbReference>
<gene>
    <name evidence="2" type="ORF">P5G65_31525</name>
</gene>
<proteinExistence type="predicted"/>
<sequence length="227" mass="25519">MNPLQLGPFMLKTEVLTFGLSVLAGYIGLRLRLNRSDTDHSDQAKVKDKLVNGFLMWLIIWKLSLVLFDPVSVTMSPQALLYFDGGEKGLWLGGIASGLYVGYSIMKSRISVAAWVDYVSISWFCGSAAYHLLMLLNGFHEGIYHLASSFITILLAGMLFKRQKRGELPYLLQILLWFCIGQILSLFLNEGRTILIMGFSMSQLLYLVFSCMLLALAHKTEHKRKAG</sequence>